<dbReference type="InterPro" id="IPR050595">
    <property type="entry name" value="Bact_response_regulator"/>
</dbReference>
<dbReference type="SMART" id="SM00448">
    <property type="entry name" value="REC"/>
    <property type="match status" value="1"/>
</dbReference>
<feature type="domain" description="Globin" evidence="4">
    <location>
        <begin position="11"/>
        <end position="146"/>
    </location>
</feature>
<dbReference type="PROSITE" id="PS01033">
    <property type="entry name" value="GLOBIN"/>
    <property type="match status" value="1"/>
</dbReference>
<dbReference type="GO" id="GO:0005344">
    <property type="term" value="F:oxygen carrier activity"/>
    <property type="evidence" value="ECO:0007669"/>
    <property type="project" value="UniProtKB-KW"/>
</dbReference>
<organism evidence="6 7">
    <name type="scientific">Candidatus Nitrospira neomarina</name>
    <dbReference type="NCBI Taxonomy" id="3020899"/>
    <lineage>
        <taxon>Bacteria</taxon>
        <taxon>Pseudomonadati</taxon>
        <taxon>Nitrospirota</taxon>
        <taxon>Nitrospiria</taxon>
        <taxon>Nitrospirales</taxon>
        <taxon>Nitrospiraceae</taxon>
        <taxon>Nitrospira</taxon>
    </lineage>
</organism>
<keyword evidence="3" id="KW-0813">Transport</keyword>
<dbReference type="PROSITE" id="PS50110">
    <property type="entry name" value="RESPONSE_REGULATORY"/>
    <property type="match status" value="1"/>
</dbReference>
<dbReference type="InterPro" id="IPR001789">
    <property type="entry name" value="Sig_transdc_resp-reg_receiver"/>
</dbReference>
<dbReference type="EMBL" id="CP116968">
    <property type="protein sequence ID" value="WNM61400.1"/>
    <property type="molecule type" value="Genomic_DNA"/>
</dbReference>
<keyword evidence="1 2" id="KW-0597">Phosphoprotein</keyword>
<dbReference type="Gene3D" id="1.10.490.10">
    <property type="entry name" value="Globins"/>
    <property type="match status" value="1"/>
</dbReference>
<dbReference type="GO" id="GO:0020037">
    <property type="term" value="F:heme binding"/>
    <property type="evidence" value="ECO:0007669"/>
    <property type="project" value="InterPro"/>
</dbReference>
<evidence type="ECO:0000256" key="3">
    <source>
        <dbReference type="RuleBase" id="RU000356"/>
    </source>
</evidence>
<evidence type="ECO:0000259" key="5">
    <source>
        <dbReference type="PROSITE" id="PS50110"/>
    </source>
</evidence>
<evidence type="ECO:0000259" key="4">
    <source>
        <dbReference type="PROSITE" id="PS01033"/>
    </source>
</evidence>
<gene>
    <name evidence="6" type="ORF">PQG83_16810</name>
</gene>
<dbReference type="InterPro" id="IPR011006">
    <property type="entry name" value="CheY-like_superfamily"/>
</dbReference>
<dbReference type="SUPFAM" id="SSF52172">
    <property type="entry name" value="CheY-like"/>
    <property type="match status" value="1"/>
</dbReference>
<dbReference type="Pfam" id="PF00072">
    <property type="entry name" value="Response_reg"/>
    <property type="match status" value="1"/>
</dbReference>
<dbReference type="RefSeq" id="WP_312743494.1">
    <property type="nucleotide sequence ID" value="NZ_CP116968.1"/>
</dbReference>
<feature type="modified residue" description="4-aspartylphosphate" evidence="2">
    <location>
        <position position="219"/>
    </location>
</feature>
<dbReference type="KEGG" id="nneo:PQG83_16810"/>
<dbReference type="GO" id="GO:0019825">
    <property type="term" value="F:oxygen binding"/>
    <property type="evidence" value="ECO:0007669"/>
    <property type="project" value="InterPro"/>
</dbReference>
<dbReference type="InterPro" id="IPR000971">
    <property type="entry name" value="Globin"/>
</dbReference>
<dbReference type="Pfam" id="PF00042">
    <property type="entry name" value="Globin"/>
    <property type="match status" value="1"/>
</dbReference>
<dbReference type="AlphaFoldDB" id="A0AA96GJL3"/>
<sequence length="299" mass="34104">MKNGKLNITPGIPTPDISRIQESFEIVASHGEQIVFRFYQVLFDKFPEFQTFFPQAQLAQQYAAFLRGFRTLVLHMENPEELRSFLVQLGERHKKYGIKSKHYPPVVYALLHVLTELGGEGMDGKTYDAWENFIHLMRAIMLECYSLEMLAGGDRQENFLSTGAGGNTKRILLIDDDRQLLDLYQSYLELEGYLCSQVSDVAWAFTHIQMSHYDLVLTDFQMPAMNGIQLRRNLEYVVNGCCPPFVLVTGSPNQEIRRQALESGFEAVLKKPHDLPELSSLVGKVLKKSTGFQGNLQKM</sequence>
<keyword evidence="3" id="KW-0479">Metal-binding</keyword>
<accession>A0AA96GJL3</accession>
<dbReference type="PANTHER" id="PTHR44591:SF3">
    <property type="entry name" value="RESPONSE REGULATORY DOMAIN-CONTAINING PROTEIN"/>
    <property type="match status" value="1"/>
</dbReference>
<evidence type="ECO:0000313" key="6">
    <source>
        <dbReference type="EMBL" id="WNM61400.1"/>
    </source>
</evidence>
<dbReference type="InterPro" id="IPR009050">
    <property type="entry name" value="Globin-like_sf"/>
</dbReference>
<dbReference type="PANTHER" id="PTHR44591">
    <property type="entry name" value="STRESS RESPONSE REGULATOR PROTEIN 1"/>
    <property type="match status" value="1"/>
</dbReference>
<dbReference type="GO" id="GO:0000160">
    <property type="term" value="P:phosphorelay signal transduction system"/>
    <property type="evidence" value="ECO:0007669"/>
    <property type="project" value="InterPro"/>
</dbReference>
<evidence type="ECO:0000256" key="1">
    <source>
        <dbReference type="ARBA" id="ARBA00022553"/>
    </source>
</evidence>
<dbReference type="Gene3D" id="3.40.50.2300">
    <property type="match status" value="1"/>
</dbReference>
<protein>
    <submittedName>
        <fullName evidence="6">Response regulator</fullName>
    </submittedName>
</protein>
<dbReference type="SUPFAM" id="SSF46458">
    <property type="entry name" value="Globin-like"/>
    <property type="match status" value="1"/>
</dbReference>
<name>A0AA96GJL3_9BACT</name>
<evidence type="ECO:0000313" key="7">
    <source>
        <dbReference type="Proteomes" id="UP001302494"/>
    </source>
</evidence>
<comment type="similarity">
    <text evidence="3">Belongs to the globin family.</text>
</comment>
<reference evidence="6 7" key="1">
    <citation type="submission" date="2023-01" db="EMBL/GenBank/DDBJ databases">
        <title>Cultivation and genomic characterization of new, ubiquitous marine nitrite-oxidizing bacteria from the Nitrospirales.</title>
        <authorList>
            <person name="Mueller A.J."/>
            <person name="Daebeler A."/>
            <person name="Herbold C.W."/>
            <person name="Kirkegaard R.H."/>
            <person name="Daims H."/>
        </authorList>
    </citation>
    <scope>NUCLEOTIDE SEQUENCE [LARGE SCALE GENOMIC DNA]</scope>
    <source>
        <strain evidence="6 7">DK</strain>
    </source>
</reference>
<keyword evidence="3" id="KW-0408">Iron</keyword>
<proteinExistence type="inferred from homology"/>
<dbReference type="InterPro" id="IPR012292">
    <property type="entry name" value="Globin/Proto"/>
</dbReference>
<evidence type="ECO:0000256" key="2">
    <source>
        <dbReference type="PROSITE-ProRule" id="PRU00169"/>
    </source>
</evidence>
<feature type="domain" description="Response regulatory" evidence="5">
    <location>
        <begin position="170"/>
        <end position="286"/>
    </location>
</feature>
<keyword evidence="7" id="KW-1185">Reference proteome</keyword>
<dbReference type="Proteomes" id="UP001302494">
    <property type="component" value="Chromosome"/>
</dbReference>
<keyword evidence="3" id="KW-0561">Oxygen transport</keyword>
<keyword evidence="3" id="KW-0349">Heme</keyword>